<gene>
    <name evidence="1" type="ORF">ACHAW5_009120</name>
</gene>
<evidence type="ECO:0000313" key="2">
    <source>
        <dbReference type="Proteomes" id="UP001530315"/>
    </source>
</evidence>
<name>A0ABD3NFU5_9STRA</name>
<accession>A0ABD3NFU5</accession>
<evidence type="ECO:0000313" key="1">
    <source>
        <dbReference type="EMBL" id="KAL3774901.1"/>
    </source>
</evidence>
<protein>
    <submittedName>
        <fullName evidence="1">Uncharacterized protein</fullName>
    </submittedName>
</protein>
<sequence>MHKQGNDDRNDAEDGIMARLAKTLFANPNRLVKIPTPTTLSIVSVSAHDNRNVQYHGVLPFADTVKTLFANPNSPFTAFADRQRLERIDQCKQLENIVVACQAAKHARDARKAGEELNETPDMAEEIPTSRSGARISRFFKWNDPPGYVAEQNDTQTAESSSVLDEAVSSFYDNGSGGDKGRQGKKIAARPRFSEDCAIETHEMWACRALALGCGNHLVDLRRCWSDQNSVATVTMRDEGIEFHKDPKEEKSCRSIQLSMARCVNRHTAELNERVQASQAGKQ</sequence>
<dbReference type="EMBL" id="JALLAZ020001441">
    <property type="protein sequence ID" value="KAL3774901.1"/>
    <property type="molecule type" value="Genomic_DNA"/>
</dbReference>
<proteinExistence type="predicted"/>
<organism evidence="1 2">
    <name type="scientific">Stephanodiscus triporus</name>
    <dbReference type="NCBI Taxonomy" id="2934178"/>
    <lineage>
        <taxon>Eukaryota</taxon>
        <taxon>Sar</taxon>
        <taxon>Stramenopiles</taxon>
        <taxon>Ochrophyta</taxon>
        <taxon>Bacillariophyta</taxon>
        <taxon>Coscinodiscophyceae</taxon>
        <taxon>Thalassiosirophycidae</taxon>
        <taxon>Stephanodiscales</taxon>
        <taxon>Stephanodiscaceae</taxon>
        <taxon>Stephanodiscus</taxon>
    </lineage>
</organism>
<dbReference type="AlphaFoldDB" id="A0ABD3NFU5"/>
<comment type="caution">
    <text evidence="1">The sequence shown here is derived from an EMBL/GenBank/DDBJ whole genome shotgun (WGS) entry which is preliminary data.</text>
</comment>
<dbReference type="Proteomes" id="UP001530315">
    <property type="component" value="Unassembled WGS sequence"/>
</dbReference>
<reference evidence="1 2" key="1">
    <citation type="submission" date="2024-10" db="EMBL/GenBank/DDBJ databases">
        <title>Updated reference genomes for cyclostephanoid diatoms.</title>
        <authorList>
            <person name="Roberts W.R."/>
            <person name="Alverson A.J."/>
        </authorList>
    </citation>
    <scope>NUCLEOTIDE SEQUENCE [LARGE SCALE GENOMIC DNA]</scope>
    <source>
        <strain evidence="1 2">AJA276-08</strain>
    </source>
</reference>
<keyword evidence="2" id="KW-1185">Reference proteome</keyword>